<dbReference type="OrthoDB" id="127583at2"/>
<dbReference type="PANTHER" id="PTHR43818">
    <property type="entry name" value="BCDNA.GH03377"/>
    <property type="match status" value="1"/>
</dbReference>
<evidence type="ECO:0000313" key="3">
    <source>
        <dbReference type="EMBL" id="SNY94459.1"/>
    </source>
</evidence>
<dbReference type="PROSITE" id="PS51318">
    <property type="entry name" value="TAT"/>
    <property type="match status" value="1"/>
</dbReference>
<evidence type="ECO:0000259" key="1">
    <source>
        <dbReference type="Pfam" id="PF01408"/>
    </source>
</evidence>
<reference evidence="4" key="1">
    <citation type="submission" date="2017-09" db="EMBL/GenBank/DDBJ databases">
        <authorList>
            <person name="Varghese N."/>
            <person name="Submissions S."/>
        </authorList>
    </citation>
    <scope>NUCLEOTIDE SEQUENCE [LARGE SCALE GENOMIC DNA]</scope>
    <source>
        <strain evidence="4">DSM 25885</strain>
    </source>
</reference>
<dbReference type="InterPro" id="IPR050463">
    <property type="entry name" value="Gfo/Idh/MocA_oxidrdct_glycsds"/>
</dbReference>
<dbReference type="SUPFAM" id="SSF51735">
    <property type="entry name" value="NAD(P)-binding Rossmann-fold domains"/>
    <property type="match status" value="1"/>
</dbReference>
<dbReference type="Pfam" id="PF02894">
    <property type="entry name" value="GFO_IDH_MocA_C"/>
    <property type="match status" value="1"/>
</dbReference>
<dbReference type="SUPFAM" id="SSF55347">
    <property type="entry name" value="Glyceraldehyde-3-phosphate dehydrogenase-like, C-terminal domain"/>
    <property type="match status" value="1"/>
</dbReference>
<dbReference type="InterPro" id="IPR036291">
    <property type="entry name" value="NAD(P)-bd_dom_sf"/>
</dbReference>
<dbReference type="InterPro" id="IPR004104">
    <property type="entry name" value="Gfo/Idh/MocA-like_OxRdtase_C"/>
</dbReference>
<dbReference type="Gene3D" id="3.30.360.10">
    <property type="entry name" value="Dihydrodipicolinate Reductase, domain 2"/>
    <property type="match status" value="1"/>
</dbReference>
<dbReference type="InterPro" id="IPR000683">
    <property type="entry name" value="Gfo/Idh/MocA-like_OxRdtase_N"/>
</dbReference>
<dbReference type="Proteomes" id="UP000219048">
    <property type="component" value="Unassembled WGS sequence"/>
</dbReference>
<gene>
    <name evidence="3" type="ORF">SAMN06265377_0117</name>
</gene>
<sequence>MDNHKTIKKNDVVSRRSFVKTTGLVTGGILASSIPLEAMTQTGKVEKLKLAVIGCGGRGTGATVQALTADPDVKLVAMADAFKDRLESSLTAIQEHFDGERNIKVKEKNRFVGFDAYKNAIDLADVVILATPPGFRPLHFEYAISQDKHVFMEKPVATDPAGVRQVLKAAKLAKEKKLNVVVGLQRHYEKKYTTLYNQVKQGNIGKIVAGQIYWNGGGVWVRPRQEGQSELEYQMRNWYYFNWLCGDHILEQHIHNIDVANWFIGEYPKMAQGMGGREVRTGKDHGEIFDHHFVEFTYPSGAVISSQCRHQKGCHNRVDEAFQGSNGSMVMSKGIITDLSGDEKYNYSKANEGQQDPNPYQVEHDRLFAAIRSKSEVLADAEHGAKSTLAAIMGRMATYSGDIITWEQALNSTLQLVPDNLNWDSEAPTQPDADGKYKIPVPGVTTFS</sequence>
<keyword evidence="4" id="KW-1185">Reference proteome</keyword>
<dbReference type="PANTHER" id="PTHR43818:SF5">
    <property type="entry name" value="OXIDOREDUCTASE FAMILY PROTEIN"/>
    <property type="match status" value="1"/>
</dbReference>
<evidence type="ECO:0000313" key="4">
    <source>
        <dbReference type="Proteomes" id="UP000219048"/>
    </source>
</evidence>
<evidence type="ECO:0000259" key="2">
    <source>
        <dbReference type="Pfam" id="PF02894"/>
    </source>
</evidence>
<accession>A0A285MBD5</accession>
<feature type="domain" description="Gfo/Idh/MocA-like oxidoreductase N-terminal" evidence="1">
    <location>
        <begin position="49"/>
        <end position="174"/>
    </location>
</feature>
<name>A0A285MBD5_9FLAO</name>
<protein>
    <submittedName>
        <fullName evidence="3">Predicted dehydrogenase</fullName>
    </submittedName>
</protein>
<dbReference type="Gene3D" id="3.40.50.720">
    <property type="entry name" value="NAD(P)-binding Rossmann-like Domain"/>
    <property type="match status" value="1"/>
</dbReference>
<feature type="domain" description="Gfo/Idh/MocA-like oxidoreductase C-terminal" evidence="2">
    <location>
        <begin position="198"/>
        <end position="385"/>
    </location>
</feature>
<dbReference type="Pfam" id="PF01408">
    <property type="entry name" value="GFO_IDH_MocA"/>
    <property type="match status" value="1"/>
</dbReference>
<dbReference type="AlphaFoldDB" id="A0A285MBD5"/>
<dbReference type="GO" id="GO:0000166">
    <property type="term" value="F:nucleotide binding"/>
    <property type="evidence" value="ECO:0007669"/>
    <property type="project" value="InterPro"/>
</dbReference>
<dbReference type="RefSeq" id="WP_097043793.1">
    <property type="nucleotide sequence ID" value="NZ_OBEH01000001.1"/>
</dbReference>
<dbReference type="InterPro" id="IPR006311">
    <property type="entry name" value="TAT_signal"/>
</dbReference>
<dbReference type="EMBL" id="OBEH01000001">
    <property type="protein sequence ID" value="SNY94459.1"/>
    <property type="molecule type" value="Genomic_DNA"/>
</dbReference>
<organism evidence="3 4">
    <name type="scientific">Flagellimonas pacifica</name>
    <dbReference type="NCBI Taxonomy" id="1247520"/>
    <lineage>
        <taxon>Bacteria</taxon>
        <taxon>Pseudomonadati</taxon>
        <taxon>Bacteroidota</taxon>
        <taxon>Flavobacteriia</taxon>
        <taxon>Flavobacteriales</taxon>
        <taxon>Flavobacteriaceae</taxon>
        <taxon>Flagellimonas</taxon>
    </lineage>
</organism>
<proteinExistence type="predicted"/>